<dbReference type="OrthoDB" id="5149641at2759"/>
<dbReference type="InterPro" id="IPR043519">
    <property type="entry name" value="NT_sf"/>
</dbReference>
<evidence type="ECO:0000313" key="2">
    <source>
        <dbReference type="EMBL" id="KZT06073.1"/>
    </source>
</evidence>
<dbReference type="RefSeq" id="XP_040763813.1">
    <property type="nucleotide sequence ID" value="XM_040908998.1"/>
</dbReference>
<dbReference type="AlphaFoldDB" id="A0A165E1M2"/>
<organism evidence="2 3">
    <name type="scientific">Laetiporus sulphureus 93-53</name>
    <dbReference type="NCBI Taxonomy" id="1314785"/>
    <lineage>
        <taxon>Eukaryota</taxon>
        <taxon>Fungi</taxon>
        <taxon>Dikarya</taxon>
        <taxon>Basidiomycota</taxon>
        <taxon>Agaricomycotina</taxon>
        <taxon>Agaricomycetes</taxon>
        <taxon>Polyporales</taxon>
        <taxon>Laetiporus</taxon>
    </lineage>
</organism>
<dbReference type="SUPFAM" id="SSF81301">
    <property type="entry name" value="Nucleotidyltransferase"/>
    <property type="match status" value="1"/>
</dbReference>
<keyword evidence="3" id="KW-1185">Reference proteome</keyword>
<reference evidence="2 3" key="1">
    <citation type="journal article" date="2016" name="Mol. Biol. Evol.">
        <title>Comparative Genomics of Early-Diverging Mushroom-Forming Fungi Provides Insights into the Origins of Lignocellulose Decay Capabilities.</title>
        <authorList>
            <person name="Nagy L.G."/>
            <person name="Riley R."/>
            <person name="Tritt A."/>
            <person name="Adam C."/>
            <person name="Daum C."/>
            <person name="Floudas D."/>
            <person name="Sun H."/>
            <person name="Yadav J.S."/>
            <person name="Pangilinan J."/>
            <person name="Larsson K.H."/>
            <person name="Matsuura K."/>
            <person name="Barry K."/>
            <person name="Labutti K."/>
            <person name="Kuo R."/>
            <person name="Ohm R.A."/>
            <person name="Bhattacharya S.S."/>
            <person name="Shirouzu T."/>
            <person name="Yoshinaga Y."/>
            <person name="Martin F.M."/>
            <person name="Grigoriev I.V."/>
            <person name="Hibbett D.S."/>
        </authorList>
    </citation>
    <scope>NUCLEOTIDE SEQUENCE [LARGE SCALE GENOMIC DNA]</scope>
    <source>
        <strain evidence="2 3">93-53</strain>
    </source>
</reference>
<protein>
    <recommendedName>
        <fullName evidence="1">Polymerase beta nucleotidyltransferase domain-containing protein</fullName>
    </recommendedName>
</protein>
<dbReference type="Proteomes" id="UP000076871">
    <property type="component" value="Unassembled WGS sequence"/>
</dbReference>
<name>A0A165E1M2_9APHY</name>
<gene>
    <name evidence="2" type="ORF">LAESUDRAFT_726280</name>
</gene>
<dbReference type="GeneID" id="63826027"/>
<evidence type="ECO:0000259" key="1">
    <source>
        <dbReference type="Pfam" id="PF18765"/>
    </source>
</evidence>
<accession>A0A165E1M2</accession>
<feature type="domain" description="Polymerase beta nucleotidyltransferase" evidence="1">
    <location>
        <begin position="26"/>
        <end position="92"/>
    </location>
</feature>
<dbReference type="EMBL" id="KV427626">
    <property type="protein sequence ID" value="KZT06073.1"/>
    <property type="molecule type" value="Genomic_DNA"/>
</dbReference>
<dbReference type="CDD" id="cd05403">
    <property type="entry name" value="NT_KNTase_like"/>
    <property type="match status" value="1"/>
</dbReference>
<proteinExistence type="predicted"/>
<evidence type="ECO:0000313" key="3">
    <source>
        <dbReference type="Proteomes" id="UP000076871"/>
    </source>
</evidence>
<dbReference type="Gene3D" id="3.30.460.10">
    <property type="entry name" value="Beta Polymerase, domain 2"/>
    <property type="match status" value="1"/>
</dbReference>
<dbReference type="InParanoid" id="A0A165E1M2"/>
<sequence length="273" mass="30788">MSNKIPSIPTVPYVRERAGGLLSQTKYDSILWAGVFGSVSREKSRPDSDIDIILVFKDVPPSKNDLYVAYLDEDLRDVLGRKVDLVWLEKRQIWGYITLEALLSARTIHGSLSDIQDLVAEAERILYDGIETAQTVPKLCSQVRERLVPARSDVEVFLQNPVMKRDCLRLLRAIASLLDFEPRGHPLETAFAVFGGDVARKSLIPHVLGADLTDDKYWRNLWHIVHEVIPQIQRGIGKWGLIKVRATEALMRVVRALDAGELPDPALVEFLET</sequence>
<dbReference type="InterPro" id="IPR041633">
    <property type="entry name" value="Polbeta"/>
</dbReference>
<dbReference type="Pfam" id="PF18765">
    <property type="entry name" value="Polbeta"/>
    <property type="match status" value="1"/>
</dbReference>